<reference evidence="2 3" key="1">
    <citation type="submission" date="2018-09" db="EMBL/GenBank/DDBJ databases">
        <authorList>
            <person name="Tagini F."/>
        </authorList>
    </citation>
    <scope>NUCLEOTIDE SEQUENCE [LARGE SCALE GENOMIC DNA]</scope>
    <source>
        <strain evidence="2 3">MK136</strain>
    </source>
</reference>
<dbReference type="EMBL" id="UPHP01000130">
    <property type="protein sequence ID" value="VBA43145.1"/>
    <property type="molecule type" value="Genomic_DNA"/>
</dbReference>
<feature type="compositionally biased region" description="Basic and acidic residues" evidence="1">
    <location>
        <begin position="30"/>
        <end position="40"/>
    </location>
</feature>
<dbReference type="Proteomes" id="UP000273307">
    <property type="component" value="Unassembled WGS sequence"/>
</dbReference>
<dbReference type="AlphaFoldDB" id="A0A498QF69"/>
<evidence type="ECO:0000256" key="1">
    <source>
        <dbReference type="SAM" id="MobiDB-lite"/>
    </source>
</evidence>
<feature type="region of interest" description="Disordered" evidence="1">
    <location>
        <begin position="28"/>
        <end position="47"/>
    </location>
</feature>
<name>A0A498QF69_9MYCO</name>
<protein>
    <submittedName>
        <fullName evidence="2">Uncharacterized protein</fullName>
    </submittedName>
</protein>
<evidence type="ECO:0000313" key="2">
    <source>
        <dbReference type="EMBL" id="VBA43145.1"/>
    </source>
</evidence>
<keyword evidence="3" id="KW-1185">Reference proteome</keyword>
<sequence length="47" mass="5126">MIKKTVIRENEASAPGSFKWGYFKHSTGGGRERVAGDKVRLSSASEV</sequence>
<organism evidence="2 3">
    <name type="scientific">Mycobacterium attenuatum</name>
    <dbReference type="NCBI Taxonomy" id="2341086"/>
    <lineage>
        <taxon>Bacteria</taxon>
        <taxon>Bacillati</taxon>
        <taxon>Actinomycetota</taxon>
        <taxon>Actinomycetes</taxon>
        <taxon>Mycobacteriales</taxon>
        <taxon>Mycobacteriaceae</taxon>
        <taxon>Mycobacterium</taxon>
    </lineage>
</organism>
<accession>A0A498QF69</accession>
<proteinExistence type="predicted"/>
<gene>
    <name evidence="2" type="ORF">LAUMK136_04940</name>
</gene>
<evidence type="ECO:0000313" key="3">
    <source>
        <dbReference type="Proteomes" id="UP000273307"/>
    </source>
</evidence>